<gene>
    <name evidence="2" type="ORF">BT96DRAFT_998571</name>
</gene>
<accession>A0A6A4HAW3</accession>
<name>A0A6A4HAW3_9AGAR</name>
<dbReference type="Proteomes" id="UP000799118">
    <property type="component" value="Unassembled WGS sequence"/>
</dbReference>
<evidence type="ECO:0000313" key="2">
    <source>
        <dbReference type="EMBL" id="KAE9394367.1"/>
    </source>
</evidence>
<evidence type="ECO:0000313" key="3">
    <source>
        <dbReference type="Proteomes" id="UP000799118"/>
    </source>
</evidence>
<reference evidence="2" key="1">
    <citation type="journal article" date="2019" name="Environ. Microbiol.">
        <title>Fungal ecological strategies reflected in gene transcription - a case study of two litter decomposers.</title>
        <authorList>
            <person name="Barbi F."/>
            <person name="Kohler A."/>
            <person name="Barry K."/>
            <person name="Baskaran P."/>
            <person name="Daum C."/>
            <person name="Fauchery L."/>
            <person name="Ihrmark K."/>
            <person name="Kuo A."/>
            <person name="LaButti K."/>
            <person name="Lipzen A."/>
            <person name="Morin E."/>
            <person name="Grigoriev I.V."/>
            <person name="Henrissat B."/>
            <person name="Lindahl B."/>
            <person name="Martin F."/>
        </authorList>
    </citation>
    <scope>NUCLEOTIDE SEQUENCE</scope>
    <source>
        <strain evidence="2">JB14</strain>
    </source>
</reference>
<feature type="compositionally biased region" description="Low complexity" evidence="1">
    <location>
        <begin position="134"/>
        <end position="147"/>
    </location>
</feature>
<evidence type="ECO:0000256" key="1">
    <source>
        <dbReference type="SAM" id="MobiDB-lite"/>
    </source>
</evidence>
<protein>
    <submittedName>
        <fullName evidence="2">Uncharacterized protein</fullName>
    </submittedName>
</protein>
<keyword evidence="3" id="KW-1185">Reference proteome</keyword>
<organism evidence="2 3">
    <name type="scientific">Gymnopus androsaceus JB14</name>
    <dbReference type="NCBI Taxonomy" id="1447944"/>
    <lineage>
        <taxon>Eukaryota</taxon>
        <taxon>Fungi</taxon>
        <taxon>Dikarya</taxon>
        <taxon>Basidiomycota</taxon>
        <taxon>Agaricomycotina</taxon>
        <taxon>Agaricomycetes</taxon>
        <taxon>Agaricomycetidae</taxon>
        <taxon>Agaricales</taxon>
        <taxon>Marasmiineae</taxon>
        <taxon>Omphalotaceae</taxon>
        <taxon>Gymnopus</taxon>
    </lineage>
</organism>
<dbReference type="OrthoDB" id="2955800at2759"/>
<dbReference type="EMBL" id="ML769551">
    <property type="protein sequence ID" value="KAE9394367.1"/>
    <property type="molecule type" value="Genomic_DNA"/>
</dbReference>
<proteinExistence type="predicted"/>
<feature type="compositionally biased region" description="Basic and acidic residues" evidence="1">
    <location>
        <begin position="148"/>
        <end position="158"/>
    </location>
</feature>
<feature type="region of interest" description="Disordered" evidence="1">
    <location>
        <begin position="78"/>
        <end position="202"/>
    </location>
</feature>
<feature type="compositionally biased region" description="Polar residues" evidence="1">
    <location>
        <begin position="92"/>
        <end position="102"/>
    </location>
</feature>
<dbReference type="AlphaFoldDB" id="A0A6A4HAW3"/>
<feature type="compositionally biased region" description="Basic and acidic residues" evidence="1">
    <location>
        <begin position="191"/>
        <end position="202"/>
    </location>
</feature>
<feature type="compositionally biased region" description="Polar residues" evidence="1">
    <location>
        <begin position="180"/>
        <end position="190"/>
    </location>
</feature>
<sequence length="215" mass="23835">MIHAALLHGLVDSNLAARTTVSLVTQAHGVTPALASLEQPIIICTLSPLFSERCPQINFTWDTDADCYLKIEGPNAVNLSGKGTRRNKPLSPATTSTYVNPASPTPSSPYRLPTAPGYYSRSLRGNDYSSTAGRSRSCSRSRSPSCHRPIDSPSKEDNLLCTNNRGSDNKEYNYRYPDSLPSQDDVWNSQRQKEDLDGHSRYPERLCRYRPEGIT</sequence>